<feature type="chain" id="PRO_5027558366" evidence="1">
    <location>
        <begin position="22"/>
        <end position="165"/>
    </location>
</feature>
<evidence type="ECO:0000313" key="3">
    <source>
        <dbReference type="Proteomes" id="UP000580250"/>
    </source>
</evidence>
<proteinExistence type="predicted"/>
<reference evidence="2 3" key="1">
    <citation type="submission" date="2020-08" db="EMBL/GenBank/DDBJ databases">
        <authorList>
            <person name="Koutsovoulos G."/>
            <person name="Danchin GJ E."/>
        </authorList>
    </citation>
    <scope>NUCLEOTIDE SEQUENCE [LARGE SCALE GENOMIC DNA]</scope>
</reference>
<dbReference type="EMBL" id="CAJEWN010000145">
    <property type="protein sequence ID" value="CAD2168790.1"/>
    <property type="molecule type" value="Genomic_DNA"/>
</dbReference>
<name>A0A6V7V3H7_MELEN</name>
<comment type="caution">
    <text evidence="2">The sequence shown here is derived from an EMBL/GenBank/DDBJ whole genome shotgun (WGS) entry which is preliminary data.</text>
</comment>
<keyword evidence="1" id="KW-0732">Signal</keyword>
<evidence type="ECO:0000313" key="2">
    <source>
        <dbReference type="EMBL" id="CAD2168790.1"/>
    </source>
</evidence>
<organism evidence="2 3">
    <name type="scientific">Meloidogyne enterolobii</name>
    <name type="common">Root-knot nematode worm</name>
    <name type="synonym">Meloidogyne mayaguensis</name>
    <dbReference type="NCBI Taxonomy" id="390850"/>
    <lineage>
        <taxon>Eukaryota</taxon>
        <taxon>Metazoa</taxon>
        <taxon>Ecdysozoa</taxon>
        <taxon>Nematoda</taxon>
        <taxon>Chromadorea</taxon>
        <taxon>Rhabditida</taxon>
        <taxon>Tylenchina</taxon>
        <taxon>Tylenchomorpha</taxon>
        <taxon>Tylenchoidea</taxon>
        <taxon>Meloidogynidae</taxon>
        <taxon>Meloidogyninae</taxon>
        <taxon>Meloidogyne</taxon>
    </lineage>
</organism>
<accession>A0A6V7V3H7</accession>
<dbReference type="Proteomes" id="UP000580250">
    <property type="component" value="Unassembled WGS sequence"/>
</dbReference>
<evidence type="ECO:0000256" key="1">
    <source>
        <dbReference type="SAM" id="SignalP"/>
    </source>
</evidence>
<gene>
    <name evidence="2" type="ORF">MENT_LOCUS20148</name>
</gene>
<dbReference type="AlphaFoldDB" id="A0A6V7V3H7"/>
<protein>
    <submittedName>
        <fullName evidence="2">Uncharacterized protein</fullName>
    </submittedName>
</protein>
<sequence>MNLKFCLFSCCFLFQFCLNKGFTFNQLLNSIENKSLKQNLKNLNLDKKLDNFKNHLGNNKHKSLKQYLTSAKNFSNELREIVEGNDLNKIPSLLTLGKKVLNACDVRGYYMENEDALPLINDNWQLFSNLFTIWNLKINSVSNSHNHRTKRAFNRQEEEDFQLEL</sequence>
<feature type="signal peptide" evidence="1">
    <location>
        <begin position="1"/>
        <end position="21"/>
    </location>
</feature>